<sequence length="243" mass="26604">MSLKSIDSVFITGANRGIGLEFTKQLATSQNPPKFVFASHRRQNIQQLQELSLHYSNVILIALDVTDDAQINKAVDEIKLRVKDNGLNLLINNAGICYRATLNTITEEILLQHYRVNTLGPLMIAKSCRPLLQQASAIHGISAIVNISSSLGTFSMDVTGGIYAYRCSKAALNMITKCLSEDLAADKIAVVALRPGWVQTDLGGYGADLTVTESVRELLKQIKQLHLCQTGQLICYTGAVLDW</sequence>
<dbReference type="Gene3D" id="3.40.50.720">
    <property type="entry name" value="NAD(P)-binding Rossmann-like Domain"/>
    <property type="match status" value="1"/>
</dbReference>
<comment type="similarity">
    <text evidence="1">Belongs to the short-chain dehydrogenases/reductases (SDR) family.</text>
</comment>
<dbReference type="PANTHER" id="PTHR43544:SF33">
    <property type="entry name" value="C-FACTOR"/>
    <property type="match status" value="1"/>
</dbReference>
<dbReference type="PhylomeDB" id="B3RUM5"/>
<protein>
    <recommendedName>
        <fullName evidence="4">C-factor</fullName>
    </recommendedName>
</protein>
<dbReference type="InterPro" id="IPR002347">
    <property type="entry name" value="SDR_fam"/>
</dbReference>
<dbReference type="AlphaFoldDB" id="B3RUM5"/>
<dbReference type="InterPro" id="IPR051468">
    <property type="entry name" value="Fungal_SecMetab_SDRs"/>
</dbReference>
<proteinExistence type="inferred from homology"/>
<dbReference type="OMA" id="FWASIEQ"/>
<evidence type="ECO:0008006" key="4">
    <source>
        <dbReference type="Google" id="ProtNLM"/>
    </source>
</evidence>
<dbReference type="GO" id="GO:0016491">
    <property type="term" value="F:oxidoreductase activity"/>
    <property type="evidence" value="ECO:0000318"/>
    <property type="project" value="GO_Central"/>
</dbReference>
<dbReference type="SUPFAM" id="SSF51735">
    <property type="entry name" value="NAD(P)-binding Rossmann-fold domains"/>
    <property type="match status" value="1"/>
</dbReference>
<evidence type="ECO:0000313" key="2">
    <source>
        <dbReference type="EMBL" id="EDV25352.1"/>
    </source>
</evidence>
<dbReference type="RefSeq" id="XP_002111385.1">
    <property type="nucleotide sequence ID" value="XM_002111349.1"/>
</dbReference>
<dbReference type="PRINTS" id="PR00081">
    <property type="entry name" value="GDHRDH"/>
</dbReference>
<accession>B3RUM5</accession>
<dbReference type="Pfam" id="PF00106">
    <property type="entry name" value="adh_short"/>
    <property type="match status" value="1"/>
</dbReference>
<dbReference type="InterPro" id="IPR036291">
    <property type="entry name" value="NAD(P)-bd_dom_sf"/>
</dbReference>
<dbReference type="eggNOG" id="KOG1611">
    <property type="taxonomic scope" value="Eukaryota"/>
</dbReference>
<organism evidence="2 3">
    <name type="scientific">Trichoplax adhaerens</name>
    <name type="common">Trichoplax reptans</name>
    <dbReference type="NCBI Taxonomy" id="10228"/>
    <lineage>
        <taxon>Eukaryota</taxon>
        <taxon>Metazoa</taxon>
        <taxon>Placozoa</taxon>
        <taxon>Uniplacotomia</taxon>
        <taxon>Trichoplacea</taxon>
        <taxon>Trichoplacidae</taxon>
        <taxon>Trichoplax</taxon>
    </lineage>
</organism>
<evidence type="ECO:0000256" key="1">
    <source>
        <dbReference type="RuleBase" id="RU000363"/>
    </source>
</evidence>
<reference evidence="2 3" key="1">
    <citation type="journal article" date="2008" name="Nature">
        <title>The Trichoplax genome and the nature of placozoans.</title>
        <authorList>
            <person name="Srivastava M."/>
            <person name="Begovic E."/>
            <person name="Chapman J."/>
            <person name="Putnam N.H."/>
            <person name="Hellsten U."/>
            <person name="Kawashima T."/>
            <person name="Kuo A."/>
            <person name="Mitros T."/>
            <person name="Salamov A."/>
            <person name="Carpenter M.L."/>
            <person name="Signorovitch A.Y."/>
            <person name="Moreno M.A."/>
            <person name="Kamm K."/>
            <person name="Grimwood J."/>
            <person name="Schmutz J."/>
            <person name="Shapiro H."/>
            <person name="Grigoriev I.V."/>
            <person name="Buss L.W."/>
            <person name="Schierwater B."/>
            <person name="Dellaporta S.L."/>
            <person name="Rokhsar D.S."/>
        </authorList>
    </citation>
    <scope>NUCLEOTIDE SEQUENCE [LARGE SCALE GENOMIC DNA]</scope>
    <source>
        <strain evidence="2 3">Grell-BS-1999</strain>
    </source>
</reference>
<dbReference type="KEGG" id="tad:TRIADDRAFT_23818"/>
<dbReference type="OrthoDB" id="5296at2759"/>
<name>B3RUM5_TRIAD</name>
<dbReference type="HOGENOM" id="CLU_010194_9_1_1"/>
<dbReference type="InParanoid" id="B3RUM5"/>
<keyword evidence="3" id="KW-1185">Reference proteome</keyword>
<dbReference type="CTD" id="6753092"/>
<dbReference type="Proteomes" id="UP000009022">
    <property type="component" value="Unassembled WGS sequence"/>
</dbReference>
<dbReference type="PANTHER" id="PTHR43544">
    <property type="entry name" value="SHORT-CHAIN DEHYDROGENASE/REDUCTASE"/>
    <property type="match status" value="1"/>
</dbReference>
<evidence type="ECO:0000313" key="3">
    <source>
        <dbReference type="Proteomes" id="UP000009022"/>
    </source>
</evidence>
<dbReference type="CDD" id="cd05325">
    <property type="entry name" value="carb_red_sniffer_like_SDR_c"/>
    <property type="match status" value="1"/>
</dbReference>
<dbReference type="GeneID" id="6753092"/>
<dbReference type="GO" id="GO:0005737">
    <property type="term" value="C:cytoplasm"/>
    <property type="evidence" value="ECO:0000318"/>
    <property type="project" value="GO_Central"/>
</dbReference>
<dbReference type="EMBL" id="DS985244">
    <property type="protein sequence ID" value="EDV25352.1"/>
    <property type="molecule type" value="Genomic_DNA"/>
</dbReference>
<dbReference type="PRINTS" id="PR00080">
    <property type="entry name" value="SDRFAMILY"/>
</dbReference>
<gene>
    <name evidence="2" type="ORF">TRIADDRAFT_23818</name>
</gene>